<evidence type="ECO:0000256" key="1">
    <source>
        <dbReference type="ARBA" id="ARBA00004141"/>
    </source>
</evidence>
<comment type="similarity">
    <text evidence="2 4">Belongs to the GerABKA family.</text>
</comment>
<evidence type="ECO:0000256" key="3">
    <source>
        <dbReference type="ARBA" id="ARBA00023136"/>
    </source>
</evidence>
<name>A0A3M8HD23_9BACI</name>
<keyword evidence="5" id="KW-0812">Transmembrane</keyword>
<dbReference type="Proteomes" id="UP000279909">
    <property type="component" value="Unassembled WGS sequence"/>
</dbReference>
<evidence type="ECO:0000313" key="7">
    <source>
        <dbReference type="Proteomes" id="UP000279909"/>
    </source>
</evidence>
<proteinExistence type="inferred from homology"/>
<dbReference type="GO" id="GO:0009847">
    <property type="term" value="P:spore germination"/>
    <property type="evidence" value="ECO:0007669"/>
    <property type="project" value="UniProtKB-UniRule"/>
</dbReference>
<keyword evidence="3 4" id="KW-0472">Membrane</keyword>
<keyword evidence="5" id="KW-1133">Transmembrane helix</keyword>
<comment type="caution">
    <text evidence="6">The sequence shown here is derived from an EMBL/GenBank/DDBJ whole genome shotgun (WGS) entry which is preliminary data.</text>
</comment>
<dbReference type="OrthoDB" id="9772630at2"/>
<organism evidence="6 7">
    <name type="scientific">Lysinibacillus halotolerans</name>
    <dbReference type="NCBI Taxonomy" id="1368476"/>
    <lineage>
        <taxon>Bacteria</taxon>
        <taxon>Bacillati</taxon>
        <taxon>Bacillota</taxon>
        <taxon>Bacilli</taxon>
        <taxon>Bacillales</taxon>
        <taxon>Bacillaceae</taxon>
        <taxon>Lysinibacillus</taxon>
    </lineage>
</organism>
<feature type="transmembrane region" description="Helical" evidence="5">
    <location>
        <begin position="283"/>
        <end position="302"/>
    </location>
</feature>
<feature type="transmembrane region" description="Helical" evidence="5">
    <location>
        <begin position="322"/>
        <end position="339"/>
    </location>
</feature>
<protein>
    <submittedName>
        <fullName evidence="6">Spore germination protein</fullName>
    </submittedName>
</protein>
<dbReference type="RefSeq" id="WP_122971202.1">
    <property type="nucleotide sequence ID" value="NZ_RHLQ01000008.1"/>
</dbReference>
<comment type="subcellular location">
    <subcellularLocation>
        <location evidence="4">Cell membrane</location>
    </subcellularLocation>
    <subcellularLocation>
        <location evidence="1">Membrane</location>
        <topology evidence="1">Multi-pass membrane protein</topology>
    </subcellularLocation>
</comment>
<evidence type="ECO:0000256" key="5">
    <source>
        <dbReference type="SAM" id="Phobius"/>
    </source>
</evidence>
<dbReference type="Pfam" id="PF03323">
    <property type="entry name" value="GerA"/>
    <property type="match status" value="1"/>
</dbReference>
<dbReference type="InterPro" id="IPR050768">
    <property type="entry name" value="UPF0353/GerABKA_families"/>
</dbReference>
<dbReference type="PIRSF" id="PIRSF005690">
    <property type="entry name" value="GerBA"/>
    <property type="match status" value="1"/>
</dbReference>
<dbReference type="PANTHER" id="PTHR22550">
    <property type="entry name" value="SPORE GERMINATION PROTEIN"/>
    <property type="match status" value="1"/>
</dbReference>
<evidence type="ECO:0000313" key="6">
    <source>
        <dbReference type="EMBL" id="RND00368.1"/>
    </source>
</evidence>
<gene>
    <name evidence="6" type="ORF">EC501_05010</name>
</gene>
<dbReference type="InterPro" id="IPR004995">
    <property type="entry name" value="Spore_Ger"/>
</dbReference>
<reference evidence="6 7" key="1">
    <citation type="journal article" date="2014" name="Int. J. Syst. Evol. Microbiol.">
        <title>Lysinibacillus halotolerans sp. nov., isolated from saline-alkaline soil.</title>
        <authorList>
            <person name="Kong D."/>
            <person name="Wang Y."/>
            <person name="Zhao B."/>
            <person name="Li Y."/>
            <person name="Song J."/>
            <person name="Zhai Y."/>
            <person name="Zhang C."/>
            <person name="Wang H."/>
            <person name="Chen X."/>
            <person name="Zhao B."/>
            <person name="Ruan Z."/>
        </authorList>
    </citation>
    <scope>NUCLEOTIDE SEQUENCE [LARGE SCALE GENOMIC DNA]</scope>
    <source>
        <strain evidence="6 7">MCCC 1A12703</strain>
    </source>
</reference>
<keyword evidence="7" id="KW-1185">Reference proteome</keyword>
<feature type="transmembrane region" description="Helical" evidence="5">
    <location>
        <begin position="351"/>
        <end position="368"/>
    </location>
</feature>
<sequence>MDTSGHSSFKHFELKQLFEKSEDIIFNEMTFQQSKVLLIKCDSMVDEQLLYTLVLPNIEKLYKNSTNQITEEQIKQLPIPNLKKLTDKKDVITSAFSGNLLIFFEDNELLYSCNIARKPNRSIEETNMEVMVKGARDNFIEDLATNIALIRKRLPTNSLCVEKIEIGRRSKTKIALLYFDDIANKDILTELKTRFLEIDTDIIISGDSLMEFVDKKNWIFPTSNYTGTAEFAVQSLLRGRYVILVDTVAYATITPVNFFYLLKAGEDFEVAGIYSVFARGLRLIGTLLGVALPAFWLALTLFHQNQLPLQLLATVVMTNQGLPFPAVLEMLLILLMFEILREAGLRLPTKIGGIIGVIGGLIIGDAAIRSGITSPAMVVVIATATIASYTVVNRELESIISILRIFCILLTAFFGLFGFFISLFFLLLYTANIRVFGIPYINITADLSWDNVKQTLFRVAKYKYRKRPDFLEPQDKTRNNEGNNR</sequence>
<dbReference type="PANTHER" id="PTHR22550:SF9">
    <property type="entry name" value="STAGE V SPORULATION PROTEIN AF"/>
    <property type="match status" value="1"/>
</dbReference>
<feature type="transmembrane region" description="Helical" evidence="5">
    <location>
        <begin position="374"/>
        <end position="392"/>
    </location>
</feature>
<feature type="transmembrane region" description="Helical" evidence="5">
    <location>
        <begin position="404"/>
        <end position="429"/>
    </location>
</feature>
<dbReference type="EMBL" id="RHLQ01000008">
    <property type="protein sequence ID" value="RND00368.1"/>
    <property type="molecule type" value="Genomic_DNA"/>
</dbReference>
<dbReference type="GO" id="GO:0005886">
    <property type="term" value="C:plasma membrane"/>
    <property type="evidence" value="ECO:0007669"/>
    <property type="project" value="UniProtKB-SubCell"/>
</dbReference>
<feature type="transmembrane region" description="Helical" evidence="5">
    <location>
        <begin position="241"/>
        <end position="262"/>
    </location>
</feature>
<dbReference type="AlphaFoldDB" id="A0A3M8HD23"/>
<evidence type="ECO:0000256" key="4">
    <source>
        <dbReference type="PIRNR" id="PIRNR005690"/>
    </source>
</evidence>
<evidence type="ECO:0000256" key="2">
    <source>
        <dbReference type="ARBA" id="ARBA00005278"/>
    </source>
</evidence>
<accession>A0A3M8HD23</accession>